<dbReference type="RefSeq" id="WP_188556482.1">
    <property type="nucleotide sequence ID" value="NZ_BMGS01000002.1"/>
</dbReference>
<comment type="caution">
    <text evidence="2">The sequence shown here is derived from an EMBL/GenBank/DDBJ whole genome shotgun (WGS) entry which is preliminary data.</text>
</comment>
<feature type="region of interest" description="Disordered" evidence="1">
    <location>
        <begin position="11"/>
        <end position="33"/>
    </location>
</feature>
<evidence type="ECO:0000313" key="3">
    <source>
        <dbReference type="Proteomes" id="UP000601361"/>
    </source>
</evidence>
<gene>
    <name evidence="2" type="ORF">GCM10011378_07450</name>
</gene>
<dbReference type="Proteomes" id="UP000601361">
    <property type="component" value="Unassembled WGS sequence"/>
</dbReference>
<accession>A0ABQ1WJU6</accession>
<sequence length="468" mass="50951">MPHGFRITGQRYLGKGGQANDSSTGTNPEFPARTPGRIIEAASGARETCIVGSGSYIWAPSATALSSVISWRADTTVKFLGDASTRFYGLCRADSTFEGIYFDQFAGFNFRDYQFSNQATYRRCIFKVLPEFGAEANSSSKNPVVFKDCIFFNLFYTPTGDILPQFDNCLFFDSTVTAAGIMTRCYGYNSRLTATTVDTCAVDIANGVGSGYGFRTGAGASFDNLPSGTLRLDPKFNRREFEDYTLRADSPLLASAIGPTHLGYSGSQYFQYQGALGTITTTNTKLVSAANNTPTALSSVTGNLMVNSQGGVIVQPGASSIEGVVFTDPIAFSDRPEILFGMDLVSGLNFDNDFQSTSYQMPDPRNNNVPSFDEPAYGPGTAGRNPRRLTYLLLWSTLPTYPDKNNPAHWVTGTNYVEMEWGTQPKWNGNASAPVGNGRADFNPATMQSTVLMTYYRIGIKQSNYNPQ</sequence>
<dbReference type="EMBL" id="BMGS01000002">
    <property type="protein sequence ID" value="GGG33492.1"/>
    <property type="molecule type" value="Genomic_DNA"/>
</dbReference>
<protein>
    <submittedName>
        <fullName evidence="2">Uncharacterized protein</fullName>
    </submittedName>
</protein>
<reference evidence="3" key="1">
    <citation type="journal article" date="2019" name="Int. J. Syst. Evol. Microbiol.">
        <title>The Global Catalogue of Microorganisms (GCM) 10K type strain sequencing project: providing services to taxonomists for standard genome sequencing and annotation.</title>
        <authorList>
            <consortium name="The Broad Institute Genomics Platform"/>
            <consortium name="The Broad Institute Genome Sequencing Center for Infectious Disease"/>
            <person name="Wu L."/>
            <person name="Ma J."/>
        </authorList>
    </citation>
    <scope>NUCLEOTIDE SEQUENCE [LARGE SCALE GENOMIC DNA]</scope>
    <source>
        <strain evidence="3">CGMCC 1.12990</strain>
    </source>
</reference>
<name>A0ABQ1WJU6_9BACT</name>
<evidence type="ECO:0000256" key="1">
    <source>
        <dbReference type="SAM" id="MobiDB-lite"/>
    </source>
</evidence>
<organism evidence="2 3">
    <name type="scientific">Hymenobacter glacieicola</name>
    <dbReference type="NCBI Taxonomy" id="1562124"/>
    <lineage>
        <taxon>Bacteria</taxon>
        <taxon>Pseudomonadati</taxon>
        <taxon>Bacteroidota</taxon>
        <taxon>Cytophagia</taxon>
        <taxon>Cytophagales</taxon>
        <taxon>Hymenobacteraceae</taxon>
        <taxon>Hymenobacter</taxon>
    </lineage>
</organism>
<keyword evidence="3" id="KW-1185">Reference proteome</keyword>
<proteinExistence type="predicted"/>
<evidence type="ECO:0000313" key="2">
    <source>
        <dbReference type="EMBL" id="GGG33492.1"/>
    </source>
</evidence>